<dbReference type="EMBL" id="QSOE01000124">
    <property type="protein sequence ID" value="RGI80587.1"/>
    <property type="molecule type" value="Genomic_DNA"/>
</dbReference>
<dbReference type="Proteomes" id="UP000262524">
    <property type="component" value="Unassembled WGS sequence"/>
</dbReference>
<evidence type="ECO:0000313" key="2">
    <source>
        <dbReference type="Proteomes" id="UP000262524"/>
    </source>
</evidence>
<organism evidence="1 2">
    <name type="scientific">Anaerobutyricum hallii</name>
    <dbReference type="NCBI Taxonomy" id="39488"/>
    <lineage>
        <taxon>Bacteria</taxon>
        <taxon>Bacillati</taxon>
        <taxon>Bacillota</taxon>
        <taxon>Clostridia</taxon>
        <taxon>Lachnospirales</taxon>
        <taxon>Lachnospiraceae</taxon>
        <taxon>Anaerobutyricum</taxon>
    </lineage>
</organism>
<proteinExistence type="predicted"/>
<protein>
    <submittedName>
        <fullName evidence="1">Uncharacterized protein</fullName>
    </submittedName>
</protein>
<sequence length="93" mass="10618">MYYNFKKVTLIYSTNKEIMEKIGRKLGFSHEKNQFVPIDTPLMSADLAYGTGQMMFTTENGKSLCISAISSTWRKDACSVITENNIYVFEVLD</sequence>
<comment type="caution">
    <text evidence="1">The sequence shown here is derived from an EMBL/GenBank/DDBJ whole genome shotgun (WGS) entry which is preliminary data.</text>
</comment>
<dbReference type="AlphaFoldDB" id="A0A374NAL6"/>
<accession>A0A374NAL6</accession>
<name>A0A374NAL6_9FIRM</name>
<reference evidence="1 2" key="1">
    <citation type="submission" date="2018-08" db="EMBL/GenBank/DDBJ databases">
        <title>A genome reference for cultivated species of the human gut microbiota.</title>
        <authorList>
            <person name="Zou Y."/>
            <person name="Xue W."/>
            <person name="Luo G."/>
        </authorList>
    </citation>
    <scope>NUCLEOTIDE SEQUENCE [LARGE SCALE GENOMIC DNA]</scope>
    <source>
        <strain evidence="1 2">TM10-1AC</strain>
    </source>
</reference>
<evidence type="ECO:0000313" key="1">
    <source>
        <dbReference type="EMBL" id="RGI80587.1"/>
    </source>
</evidence>
<gene>
    <name evidence="1" type="ORF">DXD91_13295</name>
</gene>